<comment type="caution">
    <text evidence="12">The sequence shown here is derived from an EMBL/GenBank/DDBJ whole genome shotgun (WGS) entry which is preliminary data.</text>
</comment>
<evidence type="ECO:0008006" key="14">
    <source>
        <dbReference type="Google" id="ProtNLM"/>
    </source>
</evidence>
<comment type="cofactor">
    <cofactor evidence="1">
        <name>Mn(2+)</name>
        <dbReference type="ChEBI" id="CHEBI:29035"/>
    </cofactor>
</comment>
<accession>A0A150GAW6</accession>
<dbReference type="AlphaFoldDB" id="A0A150GAW6"/>
<dbReference type="OrthoDB" id="9975959at2759"/>
<dbReference type="InterPro" id="IPR051547">
    <property type="entry name" value="TDP2-like"/>
</dbReference>
<dbReference type="GO" id="GO:0006302">
    <property type="term" value="P:double-strand break repair"/>
    <property type="evidence" value="ECO:0007669"/>
    <property type="project" value="TreeGrafter"/>
</dbReference>
<sequence length="275" mass="28618">MRAVGDIIVREGHPDLLLFQEVTQNMVLLFRQSAWFRQYHCSPVPEQPYFTLLLARRDTVTLPAMSPWNEKPFPVTQMGHRYKGSRLDRVLCRLSVPAPPEAAGASASASGAGPGSGGLLGWRLGEMRLVGTQALPGLTYQYRGKTLPVLPSDHFGLLVKLQPFGTTPGAPGTGRVLGGAPAAQPAAASVPGPPTETDSPPLGSAAAGRTGPALLAECGRTAVAAAGAGQSAAGAGAGLACTSLRNRQQQLSAAAQRQQVQQVDLSVDDDDVIVL</sequence>
<dbReference type="InterPro" id="IPR036691">
    <property type="entry name" value="Endo/exonu/phosph_ase_sf"/>
</dbReference>
<evidence type="ECO:0000256" key="6">
    <source>
        <dbReference type="ARBA" id="ARBA00022763"/>
    </source>
</evidence>
<evidence type="ECO:0000256" key="1">
    <source>
        <dbReference type="ARBA" id="ARBA00001936"/>
    </source>
</evidence>
<evidence type="ECO:0000256" key="10">
    <source>
        <dbReference type="ARBA" id="ARBA00023242"/>
    </source>
</evidence>
<keyword evidence="9" id="KW-0234">DNA repair</keyword>
<keyword evidence="6" id="KW-0227">DNA damage</keyword>
<feature type="region of interest" description="Disordered" evidence="11">
    <location>
        <begin position="169"/>
        <end position="208"/>
    </location>
</feature>
<dbReference type="Gene3D" id="3.60.10.10">
    <property type="entry name" value="Endonuclease/exonuclease/phosphatase"/>
    <property type="match status" value="1"/>
</dbReference>
<evidence type="ECO:0000256" key="3">
    <source>
        <dbReference type="ARBA" id="ARBA00004123"/>
    </source>
</evidence>
<evidence type="ECO:0000256" key="5">
    <source>
        <dbReference type="ARBA" id="ARBA00022723"/>
    </source>
</evidence>
<evidence type="ECO:0000256" key="7">
    <source>
        <dbReference type="ARBA" id="ARBA00022801"/>
    </source>
</evidence>
<comment type="cofactor">
    <cofactor evidence="2">
        <name>Mg(2+)</name>
        <dbReference type="ChEBI" id="CHEBI:18420"/>
    </cofactor>
</comment>
<evidence type="ECO:0000313" key="13">
    <source>
        <dbReference type="Proteomes" id="UP000075714"/>
    </source>
</evidence>
<evidence type="ECO:0000256" key="8">
    <source>
        <dbReference type="ARBA" id="ARBA00022842"/>
    </source>
</evidence>
<dbReference type="PANTHER" id="PTHR15822:SF4">
    <property type="entry name" value="TYROSYL-DNA PHOSPHODIESTERASE 2"/>
    <property type="match status" value="1"/>
</dbReference>
<comment type="subcellular location">
    <subcellularLocation>
        <location evidence="3">Nucleus</location>
    </subcellularLocation>
</comment>
<dbReference type="GO" id="GO:0004518">
    <property type="term" value="F:nuclease activity"/>
    <property type="evidence" value="ECO:0007669"/>
    <property type="project" value="UniProtKB-KW"/>
</dbReference>
<gene>
    <name evidence="12" type="ORF">GPECTOR_39g481</name>
</gene>
<keyword evidence="5" id="KW-0479">Metal-binding</keyword>
<evidence type="ECO:0000256" key="2">
    <source>
        <dbReference type="ARBA" id="ARBA00001946"/>
    </source>
</evidence>
<keyword evidence="8" id="KW-0460">Magnesium</keyword>
<reference evidence="13" key="1">
    <citation type="journal article" date="2016" name="Nat. Commun.">
        <title>The Gonium pectorale genome demonstrates co-option of cell cycle regulation during the evolution of multicellularity.</title>
        <authorList>
            <person name="Hanschen E.R."/>
            <person name="Marriage T.N."/>
            <person name="Ferris P.J."/>
            <person name="Hamaji T."/>
            <person name="Toyoda A."/>
            <person name="Fujiyama A."/>
            <person name="Neme R."/>
            <person name="Noguchi H."/>
            <person name="Minakuchi Y."/>
            <person name="Suzuki M."/>
            <person name="Kawai-Toyooka H."/>
            <person name="Smith D.R."/>
            <person name="Sparks H."/>
            <person name="Anderson J."/>
            <person name="Bakaric R."/>
            <person name="Luria V."/>
            <person name="Karger A."/>
            <person name="Kirschner M.W."/>
            <person name="Durand P.M."/>
            <person name="Michod R.E."/>
            <person name="Nozaki H."/>
            <person name="Olson B.J."/>
        </authorList>
    </citation>
    <scope>NUCLEOTIDE SEQUENCE [LARGE SCALE GENOMIC DNA]</scope>
    <source>
        <strain evidence="13">NIES-2863</strain>
    </source>
</reference>
<keyword evidence="13" id="KW-1185">Reference proteome</keyword>
<dbReference type="EMBL" id="LSYV01000040">
    <property type="protein sequence ID" value="KXZ46987.1"/>
    <property type="molecule type" value="Genomic_DNA"/>
</dbReference>
<dbReference type="GO" id="GO:0003697">
    <property type="term" value="F:single-stranded DNA binding"/>
    <property type="evidence" value="ECO:0007669"/>
    <property type="project" value="TreeGrafter"/>
</dbReference>
<dbReference type="GO" id="GO:0005634">
    <property type="term" value="C:nucleus"/>
    <property type="evidence" value="ECO:0007669"/>
    <property type="project" value="UniProtKB-SubCell"/>
</dbReference>
<keyword evidence="7" id="KW-0378">Hydrolase</keyword>
<evidence type="ECO:0000256" key="4">
    <source>
        <dbReference type="ARBA" id="ARBA00022722"/>
    </source>
</evidence>
<protein>
    <recommendedName>
        <fullName evidence="14">Endonuclease/exonuclease/phosphatase domain-containing protein</fullName>
    </recommendedName>
</protein>
<evidence type="ECO:0000313" key="12">
    <source>
        <dbReference type="EMBL" id="KXZ46987.1"/>
    </source>
</evidence>
<keyword evidence="10" id="KW-0539">Nucleus</keyword>
<dbReference type="Proteomes" id="UP000075714">
    <property type="component" value="Unassembled WGS sequence"/>
</dbReference>
<keyword evidence="4" id="KW-0540">Nuclease</keyword>
<organism evidence="12 13">
    <name type="scientific">Gonium pectorale</name>
    <name type="common">Green alga</name>
    <dbReference type="NCBI Taxonomy" id="33097"/>
    <lineage>
        <taxon>Eukaryota</taxon>
        <taxon>Viridiplantae</taxon>
        <taxon>Chlorophyta</taxon>
        <taxon>core chlorophytes</taxon>
        <taxon>Chlorophyceae</taxon>
        <taxon>CS clade</taxon>
        <taxon>Chlamydomonadales</taxon>
        <taxon>Volvocaceae</taxon>
        <taxon>Gonium</taxon>
    </lineage>
</organism>
<dbReference type="PANTHER" id="PTHR15822">
    <property type="entry name" value="TRAF AND TNF RECEPTOR-ASSOCIATED PROTEIN"/>
    <property type="match status" value="1"/>
</dbReference>
<dbReference type="STRING" id="33097.A0A150GAW6"/>
<feature type="compositionally biased region" description="Low complexity" evidence="11">
    <location>
        <begin position="178"/>
        <end position="190"/>
    </location>
</feature>
<proteinExistence type="predicted"/>
<dbReference type="GO" id="GO:0005737">
    <property type="term" value="C:cytoplasm"/>
    <property type="evidence" value="ECO:0007669"/>
    <property type="project" value="TreeGrafter"/>
</dbReference>
<dbReference type="GO" id="GO:0070260">
    <property type="term" value="F:5'-tyrosyl-DNA phosphodiesterase activity"/>
    <property type="evidence" value="ECO:0007669"/>
    <property type="project" value="TreeGrafter"/>
</dbReference>
<name>A0A150GAW6_GONPE</name>
<evidence type="ECO:0000256" key="9">
    <source>
        <dbReference type="ARBA" id="ARBA00023204"/>
    </source>
</evidence>
<dbReference type="GO" id="GO:0046872">
    <property type="term" value="F:metal ion binding"/>
    <property type="evidence" value="ECO:0007669"/>
    <property type="project" value="UniProtKB-KW"/>
</dbReference>
<evidence type="ECO:0000256" key="11">
    <source>
        <dbReference type="SAM" id="MobiDB-lite"/>
    </source>
</evidence>